<dbReference type="PROSITE" id="PS50109">
    <property type="entry name" value="HIS_KIN"/>
    <property type="match status" value="1"/>
</dbReference>
<proteinExistence type="predicted"/>
<reference evidence="13 14" key="1">
    <citation type="submission" date="2020-08" db="EMBL/GenBank/DDBJ databases">
        <title>Genomic Encyclopedia of Type Strains, Phase IV (KMG-IV): sequencing the most valuable type-strain genomes for metagenomic binning, comparative biology and taxonomic classification.</title>
        <authorList>
            <person name="Goeker M."/>
        </authorList>
    </citation>
    <scope>NUCLEOTIDE SEQUENCE [LARGE SCALE GENOMIC DNA]</scope>
    <source>
        <strain evidence="13 14">DSM 103733</strain>
    </source>
</reference>
<dbReference type="SUPFAM" id="SSF55874">
    <property type="entry name" value="ATPase domain of HSP90 chaperone/DNA topoisomerase II/histidine kinase"/>
    <property type="match status" value="1"/>
</dbReference>
<dbReference type="InterPro" id="IPR005467">
    <property type="entry name" value="His_kinase_dom"/>
</dbReference>
<dbReference type="GO" id="GO:0005524">
    <property type="term" value="F:ATP binding"/>
    <property type="evidence" value="ECO:0007669"/>
    <property type="project" value="UniProtKB-KW"/>
</dbReference>
<dbReference type="Proteomes" id="UP000538666">
    <property type="component" value="Unassembled WGS sequence"/>
</dbReference>
<evidence type="ECO:0000256" key="8">
    <source>
        <dbReference type="ARBA" id="ARBA00023012"/>
    </source>
</evidence>
<dbReference type="PROSITE" id="PS50110">
    <property type="entry name" value="RESPONSE_REGULATORY"/>
    <property type="match status" value="1"/>
</dbReference>
<evidence type="ECO:0000256" key="10">
    <source>
        <dbReference type="SAM" id="MobiDB-lite"/>
    </source>
</evidence>
<evidence type="ECO:0000259" key="12">
    <source>
        <dbReference type="PROSITE" id="PS50110"/>
    </source>
</evidence>
<evidence type="ECO:0000256" key="1">
    <source>
        <dbReference type="ARBA" id="ARBA00000085"/>
    </source>
</evidence>
<dbReference type="PANTHER" id="PTHR43065:SF46">
    <property type="entry name" value="C4-DICARBOXYLATE TRANSPORT SENSOR PROTEIN DCTB"/>
    <property type="match status" value="1"/>
</dbReference>
<dbReference type="InterPro" id="IPR035965">
    <property type="entry name" value="PAS-like_dom_sf"/>
</dbReference>
<keyword evidence="7" id="KW-0067">ATP-binding</keyword>
<organism evidence="13 14">
    <name type="scientific">Silvibacterium bohemicum</name>
    <dbReference type="NCBI Taxonomy" id="1577686"/>
    <lineage>
        <taxon>Bacteria</taxon>
        <taxon>Pseudomonadati</taxon>
        <taxon>Acidobacteriota</taxon>
        <taxon>Terriglobia</taxon>
        <taxon>Terriglobales</taxon>
        <taxon>Acidobacteriaceae</taxon>
        <taxon>Silvibacterium</taxon>
    </lineage>
</organism>
<dbReference type="Gene3D" id="3.30.565.10">
    <property type="entry name" value="Histidine kinase-like ATPase, C-terminal domain"/>
    <property type="match status" value="1"/>
</dbReference>
<evidence type="ECO:0000313" key="14">
    <source>
        <dbReference type="Proteomes" id="UP000538666"/>
    </source>
</evidence>
<dbReference type="Gene3D" id="3.40.50.2300">
    <property type="match status" value="1"/>
</dbReference>
<dbReference type="EMBL" id="JACHEK010000007">
    <property type="protein sequence ID" value="MBB6145654.1"/>
    <property type="molecule type" value="Genomic_DNA"/>
</dbReference>
<dbReference type="InterPro" id="IPR004358">
    <property type="entry name" value="Sig_transdc_His_kin-like_C"/>
</dbReference>
<evidence type="ECO:0000256" key="9">
    <source>
        <dbReference type="PROSITE-ProRule" id="PRU00169"/>
    </source>
</evidence>
<keyword evidence="14" id="KW-1185">Reference proteome</keyword>
<dbReference type="SMART" id="SM00387">
    <property type="entry name" value="HATPase_c"/>
    <property type="match status" value="1"/>
</dbReference>
<evidence type="ECO:0000256" key="3">
    <source>
        <dbReference type="ARBA" id="ARBA00022553"/>
    </source>
</evidence>
<dbReference type="InterPro" id="IPR003661">
    <property type="entry name" value="HisK_dim/P_dom"/>
</dbReference>
<evidence type="ECO:0000256" key="4">
    <source>
        <dbReference type="ARBA" id="ARBA00022679"/>
    </source>
</evidence>
<dbReference type="InterPro" id="IPR036097">
    <property type="entry name" value="HisK_dim/P_sf"/>
</dbReference>
<evidence type="ECO:0000256" key="6">
    <source>
        <dbReference type="ARBA" id="ARBA00022777"/>
    </source>
</evidence>
<evidence type="ECO:0000256" key="2">
    <source>
        <dbReference type="ARBA" id="ARBA00012438"/>
    </source>
</evidence>
<feature type="modified residue" description="4-aspartylphosphate" evidence="9">
    <location>
        <position position="374"/>
    </location>
</feature>
<comment type="caution">
    <text evidence="13">The sequence shown here is derived from an EMBL/GenBank/DDBJ whole genome shotgun (WGS) entry which is preliminary data.</text>
</comment>
<keyword evidence="4" id="KW-0808">Transferase</keyword>
<feature type="region of interest" description="Disordered" evidence="10">
    <location>
        <begin position="60"/>
        <end position="84"/>
    </location>
</feature>
<dbReference type="CDD" id="cd00082">
    <property type="entry name" value="HisKA"/>
    <property type="match status" value="1"/>
</dbReference>
<dbReference type="InterPro" id="IPR001789">
    <property type="entry name" value="Sig_transdc_resp-reg_receiver"/>
</dbReference>
<dbReference type="SUPFAM" id="SSF47384">
    <property type="entry name" value="Homodimeric domain of signal transducing histidine kinase"/>
    <property type="match status" value="1"/>
</dbReference>
<dbReference type="SMART" id="SM00448">
    <property type="entry name" value="REC"/>
    <property type="match status" value="1"/>
</dbReference>
<sequence>MEELIPAEYQDDLRELLAQGLDGPPRDYTAEHYLADGTRIPVEITSFPVPWNGRPARFSMVRDGQETPRRSTPPMSSSRSDVPQMTDGIPPVAGTAAHDFNNLLTVILAVAEQMQEGEGNPEQQAELIAKTVRNAQDMAQQRLLLGYQQQSRREQIQLNAVLSEQSDILTAVLGKDIDLEMDFDNDLWPVFADTLQWREVLLNLAMNARDAMPNGGAFVVSTRRALLAADDAELGLPHGRYVHLVIRDTGIGMSPETRLHAFEPYFSTKSRAKNSGLGLASVYGVIRQSGGGVRLTSSPGEGARFDIFIPAQDGAWSEAESGLVLLVEDADELRKLIQDFLTGRGYEVISCGSAEAAMQWARSLARRLDLIISDIILPDVTGDILVEQVRLRHPAAKVVLMSGQEQTLIHGPATEYAVCLQKPFSLHQLAKTISQLLKTSPGRPILGKI</sequence>
<gene>
    <name evidence="13" type="ORF">HNQ77_003615</name>
</gene>
<keyword evidence="6" id="KW-0418">Kinase</keyword>
<name>A0A841K5W5_9BACT</name>
<dbReference type="SUPFAM" id="SSF55785">
    <property type="entry name" value="PYP-like sensor domain (PAS domain)"/>
    <property type="match status" value="1"/>
</dbReference>
<feature type="compositionally biased region" description="Low complexity" evidence="10">
    <location>
        <begin position="70"/>
        <end position="80"/>
    </location>
</feature>
<dbReference type="CDD" id="cd00156">
    <property type="entry name" value="REC"/>
    <property type="match status" value="1"/>
</dbReference>
<protein>
    <recommendedName>
        <fullName evidence="2">histidine kinase</fullName>
        <ecNumber evidence="2">2.7.13.3</ecNumber>
    </recommendedName>
</protein>
<dbReference type="Pfam" id="PF02518">
    <property type="entry name" value="HATPase_c"/>
    <property type="match status" value="1"/>
</dbReference>
<keyword evidence="3 9" id="KW-0597">Phosphoprotein</keyword>
<evidence type="ECO:0000256" key="5">
    <source>
        <dbReference type="ARBA" id="ARBA00022741"/>
    </source>
</evidence>
<dbReference type="Gene3D" id="3.30.450.20">
    <property type="entry name" value="PAS domain"/>
    <property type="match status" value="1"/>
</dbReference>
<dbReference type="AlphaFoldDB" id="A0A841K5W5"/>
<evidence type="ECO:0000259" key="11">
    <source>
        <dbReference type="PROSITE" id="PS50109"/>
    </source>
</evidence>
<dbReference type="Pfam" id="PF00072">
    <property type="entry name" value="Response_reg"/>
    <property type="match status" value="1"/>
</dbReference>
<dbReference type="EC" id="2.7.13.3" evidence="2"/>
<comment type="catalytic activity">
    <reaction evidence="1">
        <text>ATP + protein L-histidine = ADP + protein N-phospho-L-histidine.</text>
        <dbReference type="EC" id="2.7.13.3"/>
    </reaction>
</comment>
<dbReference type="GO" id="GO:0000155">
    <property type="term" value="F:phosphorelay sensor kinase activity"/>
    <property type="evidence" value="ECO:0007669"/>
    <property type="project" value="InterPro"/>
</dbReference>
<feature type="domain" description="Response regulatory" evidence="12">
    <location>
        <begin position="323"/>
        <end position="437"/>
    </location>
</feature>
<feature type="domain" description="Histidine kinase" evidence="11">
    <location>
        <begin position="95"/>
        <end position="313"/>
    </location>
</feature>
<dbReference type="InterPro" id="IPR011006">
    <property type="entry name" value="CheY-like_superfamily"/>
</dbReference>
<evidence type="ECO:0000256" key="7">
    <source>
        <dbReference type="ARBA" id="ARBA00022840"/>
    </source>
</evidence>
<dbReference type="InterPro" id="IPR003594">
    <property type="entry name" value="HATPase_dom"/>
</dbReference>
<accession>A0A841K5W5</accession>
<dbReference type="InterPro" id="IPR036890">
    <property type="entry name" value="HATPase_C_sf"/>
</dbReference>
<dbReference type="SUPFAM" id="SSF52172">
    <property type="entry name" value="CheY-like"/>
    <property type="match status" value="1"/>
</dbReference>
<evidence type="ECO:0000313" key="13">
    <source>
        <dbReference type="EMBL" id="MBB6145654.1"/>
    </source>
</evidence>
<dbReference type="PANTHER" id="PTHR43065">
    <property type="entry name" value="SENSOR HISTIDINE KINASE"/>
    <property type="match status" value="1"/>
</dbReference>
<dbReference type="PRINTS" id="PR00344">
    <property type="entry name" value="BCTRLSENSOR"/>
</dbReference>
<keyword evidence="8" id="KW-0902">Two-component regulatory system</keyword>
<keyword evidence="5" id="KW-0547">Nucleotide-binding</keyword>